<dbReference type="PROSITE" id="PS00092">
    <property type="entry name" value="N6_MTASE"/>
    <property type="match status" value="1"/>
</dbReference>
<dbReference type="PANTHER" id="PTHR18895">
    <property type="entry name" value="HEMK METHYLTRANSFERASE"/>
    <property type="match status" value="1"/>
</dbReference>
<dbReference type="InterPro" id="IPR004556">
    <property type="entry name" value="HemK-like"/>
</dbReference>
<dbReference type="Proteomes" id="UP000050996">
    <property type="component" value="Unassembled WGS sequence"/>
</dbReference>
<protein>
    <recommendedName>
        <fullName evidence="5">Release factor glutamine methyltransferase</fullName>
        <shortName evidence="5">RF MTase</shortName>
        <ecNumber evidence="5">2.1.1.297</ecNumber>
    </recommendedName>
    <alternativeName>
        <fullName evidence="5">N5-glutamine methyltransferase PrmC</fullName>
    </alternativeName>
    <alternativeName>
        <fullName evidence="5">Protein-(glutamine-N5) MTase PrmC</fullName>
    </alternativeName>
    <alternativeName>
        <fullName evidence="5">Protein-glutamine N-methyltransferase PrmC</fullName>
    </alternativeName>
</protein>
<feature type="domain" description="Release factor glutamine methyltransferase N-terminal" evidence="7">
    <location>
        <begin position="5"/>
        <end position="73"/>
    </location>
</feature>
<dbReference type="Pfam" id="PF17827">
    <property type="entry name" value="PrmC_N"/>
    <property type="match status" value="1"/>
</dbReference>
<dbReference type="GO" id="GO:0102559">
    <property type="term" value="F:peptide chain release factor N(5)-glutamine methyltransferase activity"/>
    <property type="evidence" value="ECO:0007669"/>
    <property type="project" value="UniProtKB-EC"/>
</dbReference>
<sequence length="285" mass="31965">MKVYEALHWASSFLKEKSRDENAGELLLQHYMGMNRASFLASLRDELDANVFEDFKKGVFLHAEGKPIQYIIGYEEFYGRSFQVNEDVLIPRPETEELVFGALKRMDRLFGERKALEIADIGTGSGAIAITLKLEKTDLQVTATDIYEPTLALAAENAKALGADIQFVEGDLLEPLMTSGKKFDVVISNPPYIPIRDMEWMSEVVWEHEPHRALFAGTDGLDIYKRLIESLPEVLKNEALVGFEVGAGQSRAVAELLEQAFPQADIEIVHDINGKDRIVFAAIRC</sequence>
<dbReference type="HAMAP" id="MF_02126">
    <property type="entry name" value="RF_methyltr_PrmC"/>
    <property type="match status" value="1"/>
</dbReference>
<feature type="domain" description="Methyltransferase small" evidence="6">
    <location>
        <begin position="114"/>
        <end position="192"/>
    </location>
</feature>
<dbReference type="InterPro" id="IPR029063">
    <property type="entry name" value="SAM-dependent_MTases_sf"/>
</dbReference>
<comment type="caution">
    <text evidence="8">The sequence shown here is derived from an EMBL/GenBank/DDBJ whole genome shotgun (WGS) entry which is preliminary data.</text>
</comment>
<dbReference type="RefSeq" id="WP_053478843.1">
    <property type="nucleotide sequence ID" value="NZ_LJIX01000006.1"/>
</dbReference>
<comment type="function">
    <text evidence="5">Methylates the class 1 translation termination release factors RF1/PrfA and RF2/PrfB on the glutamine residue of the universally conserved GGQ motif.</text>
</comment>
<proteinExistence type="inferred from homology"/>
<dbReference type="InterPro" id="IPR007848">
    <property type="entry name" value="Small_mtfrase_dom"/>
</dbReference>
<dbReference type="Pfam" id="PF05175">
    <property type="entry name" value="MTS"/>
    <property type="match status" value="1"/>
</dbReference>
<evidence type="ECO:0000259" key="6">
    <source>
        <dbReference type="Pfam" id="PF05175"/>
    </source>
</evidence>
<dbReference type="Gene3D" id="3.40.50.150">
    <property type="entry name" value="Vaccinia Virus protein VP39"/>
    <property type="match status" value="1"/>
</dbReference>
<organism evidence="8 9">
    <name type="scientific">Cytobacillus solani</name>
    <dbReference type="NCBI Taxonomy" id="1637975"/>
    <lineage>
        <taxon>Bacteria</taxon>
        <taxon>Bacillati</taxon>
        <taxon>Bacillota</taxon>
        <taxon>Bacilli</taxon>
        <taxon>Bacillales</taxon>
        <taxon>Bacillaceae</taxon>
        <taxon>Cytobacillus</taxon>
    </lineage>
</organism>
<comment type="caution">
    <text evidence="5">Lacks conserved residue(s) required for the propagation of feature annotation.</text>
</comment>
<dbReference type="SUPFAM" id="SSF53335">
    <property type="entry name" value="S-adenosyl-L-methionine-dependent methyltransferases"/>
    <property type="match status" value="1"/>
</dbReference>
<dbReference type="EMBL" id="LJIX01000006">
    <property type="protein sequence ID" value="KQL22079.1"/>
    <property type="molecule type" value="Genomic_DNA"/>
</dbReference>
<feature type="binding site" evidence="5">
    <location>
        <begin position="122"/>
        <end position="126"/>
    </location>
    <ligand>
        <name>S-adenosyl-L-methionine</name>
        <dbReference type="ChEBI" id="CHEBI:59789"/>
    </ligand>
</feature>
<keyword evidence="3 5" id="KW-0949">S-adenosyl-L-methionine</keyword>
<feature type="binding site" evidence="5">
    <location>
        <position position="145"/>
    </location>
    <ligand>
        <name>S-adenosyl-L-methionine</name>
        <dbReference type="ChEBI" id="CHEBI:59789"/>
    </ligand>
</feature>
<dbReference type="NCBIfam" id="TIGR03534">
    <property type="entry name" value="RF_mod_PrmC"/>
    <property type="match status" value="1"/>
</dbReference>
<evidence type="ECO:0000256" key="1">
    <source>
        <dbReference type="ARBA" id="ARBA00022603"/>
    </source>
</evidence>
<accession>A0A0Q3VKN4</accession>
<reference evidence="8 9" key="1">
    <citation type="submission" date="2015-09" db="EMBL/GenBank/DDBJ databases">
        <title>Genome sequencing project for genomic taxonomy and phylogenomics of Bacillus-like bacteria.</title>
        <authorList>
            <person name="Liu B."/>
            <person name="Wang J."/>
            <person name="Zhu Y."/>
            <person name="Liu G."/>
            <person name="Chen Q."/>
            <person name="Chen Z."/>
            <person name="Lan J."/>
            <person name="Che J."/>
            <person name="Ge C."/>
            <person name="Shi H."/>
            <person name="Pan Z."/>
            <person name="Liu X."/>
        </authorList>
    </citation>
    <scope>NUCLEOTIDE SEQUENCE [LARGE SCALE GENOMIC DNA]</scope>
    <source>
        <strain evidence="8 9">FJAT-18043</strain>
    </source>
</reference>
<dbReference type="PATRIC" id="fig|1637975.4.peg.5076"/>
<comment type="similarity">
    <text evidence="5">Belongs to the protein N5-glutamine methyltransferase family. PrmC subfamily.</text>
</comment>
<dbReference type="STRING" id="1637975.AN957_25145"/>
<dbReference type="CDD" id="cd02440">
    <property type="entry name" value="AdoMet_MTases"/>
    <property type="match status" value="1"/>
</dbReference>
<dbReference type="GO" id="GO:0032259">
    <property type="term" value="P:methylation"/>
    <property type="evidence" value="ECO:0007669"/>
    <property type="project" value="UniProtKB-KW"/>
</dbReference>
<dbReference type="GO" id="GO:0003676">
    <property type="term" value="F:nucleic acid binding"/>
    <property type="evidence" value="ECO:0007669"/>
    <property type="project" value="InterPro"/>
</dbReference>
<dbReference type="EC" id="2.1.1.297" evidence="5"/>
<evidence type="ECO:0000313" key="8">
    <source>
        <dbReference type="EMBL" id="KQL22079.1"/>
    </source>
</evidence>
<dbReference type="InterPro" id="IPR050320">
    <property type="entry name" value="N5-glutamine_MTase"/>
</dbReference>
<evidence type="ECO:0000256" key="5">
    <source>
        <dbReference type="HAMAP-Rule" id="MF_02126"/>
    </source>
</evidence>
<dbReference type="InterPro" id="IPR040758">
    <property type="entry name" value="PrmC_N"/>
</dbReference>
<evidence type="ECO:0000256" key="4">
    <source>
        <dbReference type="ARBA" id="ARBA00048391"/>
    </source>
</evidence>
<gene>
    <name evidence="5" type="primary">prmC</name>
    <name evidence="8" type="ORF">AN957_25145</name>
</gene>
<feature type="binding site" evidence="5">
    <location>
        <position position="189"/>
    </location>
    <ligand>
        <name>S-adenosyl-L-methionine</name>
        <dbReference type="ChEBI" id="CHEBI:59789"/>
    </ligand>
</feature>
<evidence type="ECO:0000256" key="3">
    <source>
        <dbReference type="ARBA" id="ARBA00022691"/>
    </source>
</evidence>
<dbReference type="NCBIfam" id="TIGR00536">
    <property type="entry name" value="hemK_fam"/>
    <property type="match status" value="1"/>
</dbReference>
<evidence type="ECO:0000313" key="9">
    <source>
        <dbReference type="Proteomes" id="UP000050996"/>
    </source>
</evidence>
<evidence type="ECO:0000259" key="7">
    <source>
        <dbReference type="Pfam" id="PF17827"/>
    </source>
</evidence>
<dbReference type="InterPro" id="IPR019874">
    <property type="entry name" value="RF_methyltr_PrmC"/>
</dbReference>
<dbReference type="AlphaFoldDB" id="A0A0Q3VKN4"/>
<name>A0A0Q3VKN4_9BACI</name>
<evidence type="ECO:0000256" key="2">
    <source>
        <dbReference type="ARBA" id="ARBA00022679"/>
    </source>
</evidence>
<keyword evidence="2 5" id="KW-0808">Transferase</keyword>
<feature type="binding site" evidence="5">
    <location>
        <begin position="189"/>
        <end position="192"/>
    </location>
    <ligand>
        <name>substrate</name>
    </ligand>
</feature>
<keyword evidence="9" id="KW-1185">Reference proteome</keyword>
<comment type="catalytic activity">
    <reaction evidence="4 5">
        <text>L-glutaminyl-[peptide chain release factor] + S-adenosyl-L-methionine = N(5)-methyl-L-glutaminyl-[peptide chain release factor] + S-adenosyl-L-homocysteine + H(+)</text>
        <dbReference type="Rhea" id="RHEA:42896"/>
        <dbReference type="Rhea" id="RHEA-COMP:10271"/>
        <dbReference type="Rhea" id="RHEA-COMP:10272"/>
        <dbReference type="ChEBI" id="CHEBI:15378"/>
        <dbReference type="ChEBI" id="CHEBI:30011"/>
        <dbReference type="ChEBI" id="CHEBI:57856"/>
        <dbReference type="ChEBI" id="CHEBI:59789"/>
        <dbReference type="ChEBI" id="CHEBI:61891"/>
        <dbReference type="EC" id="2.1.1.297"/>
    </reaction>
</comment>
<dbReference type="PANTHER" id="PTHR18895:SF74">
    <property type="entry name" value="MTRF1L RELEASE FACTOR GLUTAMINE METHYLTRANSFERASE"/>
    <property type="match status" value="1"/>
</dbReference>
<dbReference type="Gene3D" id="1.10.8.10">
    <property type="entry name" value="DNA helicase RuvA subunit, C-terminal domain"/>
    <property type="match status" value="1"/>
</dbReference>
<dbReference type="InterPro" id="IPR002052">
    <property type="entry name" value="DNA_methylase_N6_adenine_CS"/>
</dbReference>
<keyword evidence="1 5" id="KW-0489">Methyltransferase</keyword>